<reference evidence="2 3" key="1">
    <citation type="submission" date="2022-12" db="EMBL/GenBank/DDBJ databases">
        <title>Chromosome-scale assembly of the Ensete ventricosum genome.</title>
        <authorList>
            <person name="Dussert Y."/>
            <person name="Stocks J."/>
            <person name="Wendawek A."/>
            <person name="Woldeyes F."/>
            <person name="Nichols R.A."/>
            <person name="Borrell J.S."/>
        </authorList>
    </citation>
    <scope>NUCLEOTIDE SEQUENCE [LARGE SCALE GENOMIC DNA]</scope>
    <source>
        <strain evidence="3">cv. Maze</strain>
        <tissue evidence="2">Seeds</tissue>
    </source>
</reference>
<keyword evidence="3" id="KW-1185">Reference proteome</keyword>
<gene>
    <name evidence="2" type="ORF">OPV22_011741</name>
</gene>
<proteinExistence type="predicted"/>
<dbReference type="EMBL" id="JAQQAF010000003">
    <property type="protein sequence ID" value="KAJ8501189.1"/>
    <property type="molecule type" value="Genomic_DNA"/>
</dbReference>
<dbReference type="AlphaFoldDB" id="A0AAV8PZK4"/>
<protein>
    <submittedName>
        <fullName evidence="2">Uncharacterized protein</fullName>
    </submittedName>
</protein>
<comment type="caution">
    <text evidence="2">The sequence shown here is derived from an EMBL/GenBank/DDBJ whole genome shotgun (WGS) entry which is preliminary data.</text>
</comment>
<feature type="region of interest" description="Disordered" evidence="1">
    <location>
        <begin position="1"/>
        <end position="52"/>
    </location>
</feature>
<accession>A0AAV8PZK4</accession>
<name>A0AAV8PZK4_ENSVE</name>
<evidence type="ECO:0000256" key="1">
    <source>
        <dbReference type="SAM" id="MobiDB-lite"/>
    </source>
</evidence>
<evidence type="ECO:0000313" key="2">
    <source>
        <dbReference type="EMBL" id="KAJ8501189.1"/>
    </source>
</evidence>
<organism evidence="2 3">
    <name type="scientific">Ensete ventricosum</name>
    <name type="common">Abyssinian banana</name>
    <name type="synonym">Musa ensete</name>
    <dbReference type="NCBI Taxonomy" id="4639"/>
    <lineage>
        <taxon>Eukaryota</taxon>
        <taxon>Viridiplantae</taxon>
        <taxon>Streptophyta</taxon>
        <taxon>Embryophyta</taxon>
        <taxon>Tracheophyta</taxon>
        <taxon>Spermatophyta</taxon>
        <taxon>Magnoliopsida</taxon>
        <taxon>Liliopsida</taxon>
        <taxon>Zingiberales</taxon>
        <taxon>Musaceae</taxon>
        <taxon>Ensete</taxon>
    </lineage>
</organism>
<feature type="compositionally biased region" description="Low complexity" evidence="1">
    <location>
        <begin position="26"/>
        <end position="38"/>
    </location>
</feature>
<evidence type="ECO:0000313" key="3">
    <source>
        <dbReference type="Proteomes" id="UP001222027"/>
    </source>
</evidence>
<sequence length="70" mass="7786">MSRGTGAGCDRVTSQSSRPRAAFTKSRTGLRPSRPPGSRRLESKERIPYQCHASLPHDKVPWIVGHRDDS</sequence>
<dbReference type="Proteomes" id="UP001222027">
    <property type="component" value="Unassembled WGS sequence"/>
</dbReference>